<dbReference type="EMBL" id="WOXT01000002">
    <property type="protein sequence ID" value="MUV13970.1"/>
    <property type="molecule type" value="Genomic_DNA"/>
</dbReference>
<gene>
    <name evidence="2" type="ORF">GN331_07080</name>
</gene>
<evidence type="ECO:0000256" key="1">
    <source>
        <dbReference type="SAM" id="SignalP"/>
    </source>
</evidence>
<reference evidence="2 3" key="1">
    <citation type="submission" date="2019-12" db="EMBL/GenBank/DDBJ databases">
        <authorList>
            <person name="Xu J."/>
        </authorList>
    </citation>
    <scope>NUCLEOTIDE SEQUENCE [LARGE SCALE GENOMIC DNA]</scope>
    <source>
        <strain evidence="2 3">HX-5-24</strain>
    </source>
</reference>
<feature type="signal peptide" evidence="1">
    <location>
        <begin position="1"/>
        <end position="19"/>
    </location>
</feature>
<sequence length="350" mass="36370">MRRALIAIAAATFAASALAANPTLQTQDSGVTVRLRGISAVDANVAWASGREGTVLRTIDGGEHWTNVSVPDAKALDFRDVEGFDANTAVVLSIGPGEVSRVYRTEDGGKSWKLALKNDDERAFFDCMVFEGQNGWMLGDPVDGRYQIRETTDGGRTWALQANGPEALKDEAAFAASGTCIARGTKGQLYIAGGGAASRLQARSADAWVAHATDMPNRIPAAGIFSISNAVGPRSLLVGGDFEHETQGSAAFLDQGADGPAVKMLPPPPGYRSGAACFSGSLCIAVGPTGVEAIDAPPGGAQATWRPLSKTGYDAIDRAGMTAWASGDKGRIVRITFSSKLQPASSPSTP</sequence>
<name>A0A7C9HLV0_9GAMM</name>
<keyword evidence="1" id="KW-0732">Signal</keyword>
<evidence type="ECO:0000313" key="2">
    <source>
        <dbReference type="EMBL" id="MUV13970.1"/>
    </source>
</evidence>
<evidence type="ECO:0000313" key="3">
    <source>
        <dbReference type="Proteomes" id="UP000479692"/>
    </source>
</evidence>
<comment type="caution">
    <text evidence="2">The sequence shown here is derived from an EMBL/GenBank/DDBJ whole genome shotgun (WGS) entry which is preliminary data.</text>
</comment>
<proteinExistence type="predicted"/>
<dbReference type="InterPro" id="IPR015943">
    <property type="entry name" value="WD40/YVTN_repeat-like_dom_sf"/>
</dbReference>
<dbReference type="CDD" id="cd15482">
    <property type="entry name" value="Sialidase_non-viral"/>
    <property type="match status" value="1"/>
</dbReference>
<feature type="chain" id="PRO_5029019932" evidence="1">
    <location>
        <begin position="20"/>
        <end position="350"/>
    </location>
</feature>
<dbReference type="Proteomes" id="UP000479692">
    <property type="component" value="Unassembled WGS sequence"/>
</dbReference>
<dbReference type="PANTHER" id="PTHR47199:SF2">
    <property type="entry name" value="PHOTOSYSTEM II STABILITY_ASSEMBLY FACTOR HCF136, CHLOROPLASTIC"/>
    <property type="match status" value="1"/>
</dbReference>
<dbReference type="SUPFAM" id="SSF110296">
    <property type="entry name" value="Oligoxyloglucan reducing end-specific cellobiohydrolase"/>
    <property type="match status" value="1"/>
</dbReference>
<accession>A0A7C9HLV0</accession>
<dbReference type="Gene3D" id="2.130.10.10">
    <property type="entry name" value="YVTN repeat-like/Quinoprotein amine dehydrogenase"/>
    <property type="match status" value="1"/>
</dbReference>
<dbReference type="RefSeq" id="WP_156641306.1">
    <property type="nucleotide sequence ID" value="NZ_WOXT01000002.1"/>
</dbReference>
<keyword evidence="3" id="KW-1185">Reference proteome</keyword>
<dbReference type="AlphaFoldDB" id="A0A7C9HLV0"/>
<dbReference type="PANTHER" id="PTHR47199">
    <property type="entry name" value="PHOTOSYSTEM II STABILITY/ASSEMBLY FACTOR HCF136, CHLOROPLASTIC"/>
    <property type="match status" value="1"/>
</dbReference>
<protein>
    <submittedName>
        <fullName evidence="2">Oxidoreductase</fullName>
    </submittedName>
</protein>
<organism evidence="2 3">
    <name type="scientific">Noviluteimonas gilva</name>
    <dbReference type="NCBI Taxonomy" id="2682097"/>
    <lineage>
        <taxon>Bacteria</taxon>
        <taxon>Pseudomonadati</taxon>
        <taxon>Pseudomonadota</taxon>
        <taxon>Gammaproteobacteria</taxon>
        <taxon>Lysobacterales</taxon>
        <taxon>Lysobacteraceae</taxon>
        <taxon>Noviluteimonas</taxon>
    </lineage>
</organism>